<dbReference type="EMBL" id="BMAT01010216">
    <property type="protein sequence ID" value="GFS22500.1"/>
    <property type="molecule type" value="Genomic_DNA"/>
</dbReference>
<proteinExistence type="predicted"/>
<name>A0AAV4JJA9_9GAST</name>
<comment type="caution">
    <text evidence="1">The sequence shown here is derived from an EMBL/GenBank/DDBJ whole genome shotgun (WGS) entry which is preliminary data.</text>
</comment>
<accession>A0AAV4JJA9</accession>
<reference evidence="1 2" key="1">
    <citation type="journal article" date="2021" name="Elife">
        <title>Chloroplast acquisition without the gene transfer in kleptoplastic sea slugs, Plakobranchus ocellatus.</title>
        <authorList>
            <person name="Maeda T."/>
            <person name="Takahashi S."/>
            <person name="Yoshida T."/>
            <person name="Shimamura S."/>
            <person name="Takaki Y."/>
            <person name="Nagai Y."/>
            <person name="Toyoda A."/>
            <person name="Suzuki Y."/>
            <person name="Arimoto A."/>
            <person name="Ishii H."/>
            <person name="Satoh N."/>
            <person name="Nishiyama T."/>
            <person name="Hasebe M."/>
            <person name="Maruyama T."/>
            <person name="Minagawa J."/>
            <person name="Obokata J."/>
            <person name="Shigenobu S."/>
        </authorList>
    </citation>
    <scope>NUCLEOTIDE SEQUENCE [LARGE SCALE GENOMIC DNA]</scope>
</reference>
<dbReference type="Proteomes" id="UP000762676">
    <property type="component" value="Unassembled WGS sequence"/>
</dbReference>
<organism evidence="1 2">
    <name type="scientific">Elysia marginata</name>
    <dbReference type="NCBI Taxonomy" id="1093978"/>
    <lineage>
        <taxon>Eukaryota</taxon>
        <taxon>Metazoa</taxon>
        <taxon>Spiralia</taxon>
        <taxon>Lophotrochozoa</taxon>
        <taxon>Mollusca</taxon>
        <taxon>Gastropoda</taxon>
        <taxon>Heterobranchia</taxon>
        <taxon>Euthyneura</taxon>
        <taxon>Panpulmonata</taxon>
        <taxon>Sacoglossa</taxon>
        <taxon>Placobranchoidea</taxon>
        <taxon>Plakobranchidae</taxon>
        <taxon>Elysia</taxon>
    </lineage>
</organism>
<gene>
    <name evidence="1" type="ORF">ElyMa_005110100</name>
</gene>
<keyword evidence="2" id="KW-1185">Reference proteome</keyword>
<evidence type="ECO:0000313" key="1">
    <source>
        <dbReference type="EMBL" id="GFS22500.1"/>
    </source>
</evidence>
<dbReference type="AlphaFoldDB" id="A0AAV4JJA9"/>
<evidence type="ECO:0000313" key="2">
    <source>
        <dbReference type="Proteomes" id="UP000762676"/>
    </source>
</evidence>
<dbReference type="PROSITE" id="PS51257">
    <property type="entry name" value="PROKAR_LIPOPROTEIN"/>
    <property type="match status" value="1"/>
</dbReference>
<evidence type="ECO:0008006" key="3">
    <source>
        <dbReference type="Google" id="ProtNLM"/>
    </source>
</evidence>
<protein>
    <recommendedName>
        <fullName evidence="3">Secreted protein</fullName>
    </recommendedName>
</protein>
<sequence length="135" mass="14947">MSSLQHKYLHKERLMISNVVRCCVVGAGVCIVCACSSNSNILPLEIPPLEIPPRVRTKHLQVGCRTSNICVCQDTWSHEISGDLSPRQSGPCPFSCCPSSYTQACWGFRPVVEFSFGDLDLDLTTVLFLATTRRD</sequence>